<dbReference type="NCBIfam" id="TIGR02050">
    <property type="entry name" value="gshA_cyan_rel"/>
    <property type="match status" value="1"/>
</dbReference>
<dbReference type="InterPro" id="IPR050141">
    <property type="entry name" value="GCL_type2/YbdK_subfam"/>
</dbReference>
<evidence type="ECO:0000256" key="1">
    <source>
        <dbReference type="ARBA" id="ARBA00022598"/>
    </source>
</evidence>
<gene>
    <name evidence="6" type="ORF">AB852_09545</name>
</gene>
<dbReference type="GO" id="GO:0004357">
    <property type="term" value="F:glutamate-cysteine ligase activity"/>
    <property type="evidence" value="ECO:0007669"/>
    <property type="project" value="UniProtKB-EC"/>
</dbReference>
<keyword evidence="2 5" id="KW-0547">Nucleotide-binding</keyword>
<comment type="similarity">
    <text evidence="5">Belongs to the glutamate--cysteine ligase type 2 family. YbdK subfamily.</text>
</comment>
<dbReference type="GO" id="GO:0005524">
    <property type="term" value="F:ATP binding"/>
    <property type="evidence" value="ECO:0007669"/>
    <property type="project" value="UniProtKB-KW"/>
</dbReference>
<evidence type="ECO:0000256" key="3">
    <source>
        <dbReference type="ARBA" id="ARBA00022840"/>
    </source>
</evidence>
<proteinExistence type="inferred from homology"/>
<dbReference type="EMBL" id="LFBV01000002">
    <property type="protein sequence ID" value="OKH95181.1"/>
    <property type="molecule type" value="Genomic_DNA"/>
</dbReference>
<evidence type="ECO:0000313" key="7">
    <source>
        <dbReference type="Proteomes" id="UP000186455"/>
    </source>
</evidence>
<dbReference type="InterPro" id="IPR014746">
    <property type="entry name" value="Gln_synth/guanido_kin_cat_dom"/>
</dbReference>
<keyword evidence="7" id="KW-1185">Reference proteome</keyword>
<comment type="function">
    <text evidence="5">ATP-dependent carboxylate-amine ligase which exhibits weak glutamate--cysteine ligase activity.</text>
</comment>
<comment type="caution">
    <text evidence="6">The sequence shown here is derived from an EMBL/GenBank/DDBJ whole genome shotgun (WGS) entry which is preliminary data.</text>
</comment>
<dbReference type="InterPro" id="IPR006336">
    <property type="entry name" value="GCS2"/>
</dbReference>
<evidence type="ECO:0000256" key="4">
    <source>
        <dbReference type="ARBA" id="ARBA00048819"/>
    </source>
</evidence>
<dbReference type="NCBIfam" id="NF010041">
    <property type="entry name" value="PRK13517.1-1"/>
    <property type="match status" value="1"/>
</dbReference>
<keyword evidence="3 5" id="KW-0067">ATP-binding</keyword>
<dbReference type="Gene3D" id="3.30.590.20">
    <property type="match status" value="1"/>
</dbReference>
<name>A0A1Q4VBF0_9ACTN</name>
<comment type="catalytic activity">
    <reaction evidence="4 5">
        <text>L-cysteine + L-glutamate + ATP = gamma-L-glutamyl-L-cysteine + ADP + phosphate + H(+)</text>
        <dbReference type="Rhea" id="RHEA:13285"/>
        <dbReference type="ChEBI" id="CHEBI:15378"/>
        <dbReference type="ChEBI" id="CHEBI:29985"/>
        <dbReference type="ChEBI" id="CHEBI:30616"/>
        <dbReference type="ChEBI" id="CHEBI:35235"/>
        <dbReference type="ChEBI" id="CHEBI:43474"/>
        <dbReference type="ChEBI" id="CHEBI:58173"/>
        <dbReference type="ChEBI" id="CHEBI:456216"/>
        <dbReference type="EC" id="6.3.2.2"/>
    </reaction>
</comment>
<dbReference type="GO" id="GO:0042398">
    <property type="term" value="P:modified amino acid biosynthetic process"/>
    <property type="evidence" value="ECO:0007669"/>
    <property type="project" value="InterPro"/>
</dbReference>
<evidence type="ECO:0000256" key="2">
    <source>
        <dbReference type="ARBA" id="ARBA00022741"/>
    </source>
</evidence>
<sequence>MRSVGVEEELLLVDEASGEPRALATAVLAAATREASERKEEVFEAELHREQLEFATRPQTDMGELAREIADCRADAARHAGRHGATVVALGTSPLPVSPSVGSGERYRWLEEHFGLTTYEQLTCGCHVHVSVESDEEGVAVLDRVRPWLPVLLAMSANSPFWQGRDSRYHSYRSRVWDRWPSAGPTDLFGTADRYHAYVEAMIGTGVLRDEGMIYFDARLSRSYPTVEFRIADVCLDASTTVLVATLARALVETAARQWKADEPPVPHRTELLRLASWRAARSGLDGQLLHPLTMRPAPADEVVRALYDHVREALEDSGDALPAREALFALLANGTGARAQRELLNRTQSLGDMVIACARRTAR</sequence>
<evidence type="ECO:0000313" key="6">
    <source>
        <dbReference type="EMBL" id="OKH95181.1"/>
    </source>
</evidence>
<dbReference type="AlphaFoldDB" id="A0A1Q4VBF0"/>
<dbReference type="InterPro" id="IPR011793">
    <property type="entry name" value="YbdK"/>
</dbReference>
<protein>
    <recommendedName>
        <fullName evidence="5">Putative glutamate--cysteine ligase 2</fullName>
        <ecNumber evidence="5">6.3.2.2</ecNumber>
    </recommendedName>
    <alternativeName>
        <fullName evidence="5">Gamma-glutamylcysteine synthetase 2</fullName>
        <shortName evidence="5">GCS 2</shortName>
        <shortName evidence="5">Gamma-GCS 2</shortName>
    </alternativeName>
</protein>
<dbReference type="STRING" id="1048205.AB852_09545"/>
<dbReference type="SUPFAM" id="SSF55931">
    <property type="entry name" value="Glutamine synthetase/guanido kinase"/>
    <property type="match status" value="1"/>
</dbReference>
<dbReference type="Pfam" id="PF04107">
    <property type="entry name" value="GCS2"/>
    <property type="match status" value="1"/>
</dbReference>
<dbReference type="HAMAP" id="MF_01609">
    <property type="entry name" value="Glu_cys_ligase_2"/>
    <property type="match status" value="1"/>
</dbReference>
<accession>A0A1Q4VBF0</accession>
<evidence type="ECO:0000256" key="5">
    <source>
        <dbReference type="HAMAP-Rule" id="MF_01609"/>
    </source>
</evidence>
<dbReference type="EC" id="6.3.2.2" evidence="5"/>
<organism evidence="6 7">
    <name type="scientific">Streptomyces uncialis</name>
    <dbReference type="NCBI Taxonomy" id="1048205"/>
    <lineage>
        <taxon>Bacteria</taxon>
        <taxon>Bacillati</taxon>
        <taxon>Actinomycetota</taxon>
        <taxon>Actinomycetes</taxon>
        <taxon>Kitasatosporales</taxon>
        <taxon>Streptomycetaceae</taxon>
        <taxon>Streptomyces</taxon>
    </lineage>
</organism>
<dbReference type="PANTHER" id="PTHR36510">
    <property type="entry name" value="GLUTAMATE--CYSTEINE LIGASE 2-RELATED"/>
    <property type="match status" value="1"/>
</dbReference>
<dbReference type="Proteomes" id="UP000186455">
    <property type="component" value="Unassembled WGS sequence"/>
</dbReference>
<keyword evidence="1 5" id="KW-0436">Ligase</keyword>
<dbReference type="PANTHER" id="PTHR36510:SF1">
    <property type="entry name" value="GLUTAMATE--CYSTEINE LIGASE 2-RELATED"/>
    <property type="match status" value="1"/>
</dbReference>
<reference evidence="6 7" key="1">
    <citation type="submission" date="2015-06" db="EMBL/GenBank/DDBJ databases">
        <title>Cloning and characterization of the uncialamcin biosynthetic gene cluster.</title>
        <authorList>
            <person name="Yan X."/>
            <person name="Huang T."/>
            <person name="Ge H."/>
            <person name="Shen B."/>
        </authorList>
    </citation>
    <scope>NUCLEOTIDE SEQUENCE [LARGE SCALE GENOMIC DNA]</scope>
    <source>
        <strain evidence="6 7">DCA2648</strain>
    </source>
</reference>